<protein>
    <recommendedName>
        <fullName evidence="4">Outer membrane protein assembly factor BamE</fullName>
    </recommendedName>
</protein>
<feature type="compositionally biased region" description="Low complexity" evidence="5">
    <location>
        <begin position="199"/>
        <end position="214"/>
    </location>
</feature>
<evidence type="ECO:0000256" key="1">
    <source>
        <dbReference type="ARBA" id="ARBA00022729"/>
    </source>
</evidence>
<dbReference type="AlphaFoldDB" id="A0A4P8IS52"/>
<feature type="region of interest" description="Disordered" evidence="5">
    <location>
        <begin position="184"/>
        <end position="295"/>
    </location>
</feature>
<dbReference type="Gene3D" id="3.30.1450.10">
    <property type="match status" value="1"/>
</dbReference>
<keyword evidence="1 4" id="KW-0732">Signal</keyword>
<dbReference type="PANTHER" id="PTHR37482">
    <property type="entry name" value="OUTER MEMBRANE PROTEIN ASSEMBLY FACTOR BAME"/>
    <property type="match status" value="1"/>
</dbReference>
<organism evidence="7 8">
    <name type="scientific">Trinickia violacea</name>
    <dbReference type="NCBI Taxonomy" id="2571746"/>
    <lineage>
        <taxon>Bacteria</taxon>
        <taxon>Pseudomonadati</taxon>
        <taxon>Pseudomonadota</taxon>
        <taxon>Betaproteobacteria</taxon>
        <taxon>Burkholderiales</taxon>
        <taxon>Burkholderiaceae</taxon>
        <taxon>Trinickia</taxon>
    </lineage>
</organism>
<feature type="compositionally biased region" description="Low complexity" evidence="5">
    <location>
        <begin position="266"/>
        <end position="295"/>
    </location>
</feature>
<evidence type="ECO:0000259" key="6">
    <source>
        <dbReference type="Pfam" id="PF04355"/>
    </source>
</evidence>
<accession>A0A4P8IS52</accession>
<dbReference type="GO" id="GO:0030674">
    <property type="term" value="F:protein-macromolecule adaptor activity"/>
    <property type="evidence" value="ECO:0007669"/>
    <property type="project" value="TreeGrafter"/>
</dbReference>
<feature type="domain" description="Outer membrane protein assembly factor BamE" evidence="6">
    <location>
        <begin position="53"/>
        <end position="123"/>
    </location>
</feature>
<comment type="similarity">
    <text evidence="4">Belongs to the BamE family.</text>
</comment>
<dbReference type="GO" id="GO:0051205">
    <property type="term" value="P:protein insertion into membrane"/>
    <property type="evidence" value="ECO:0007669"/>
    <property type="project" value="UniProtKB-UniRule"/>
</dbReference>
<dbReference type="OrthoDB" id="9808250at2"/>
<dbReference type="HAMAP" id="MF_00925">
    <property type="entry name" value="OM_assembly_BamE"/>
    <property type="match status" value="1"/>
</dbReference>
<evidence type="ECO:0000313" key="8">
    <source>
        <dbReference type="Proteomes" id="UP000298656"/>
    </source>
</evidence>
<comment type="subcellular location">
    <subcellularLocation>
        <location evidence="4">Cell outer membrane</location>
    </subcellularLocation>
</comment>
<comment type="subunit">
    <text evidence="4">Part of the Bam complex.</text>
</comment>
<evidence type="ECO:0000256" key="4">
    <source>
        <dbReference type="HAMAP-Rule" id="MF_00925"/>
    </source>
</evidence>
<name>A0A4P8IS52_9BURK</name>
<keyword evidence="2 4" id="KW-0472">Membrane</keyword>
<dbReference type="Proteomes" id="UP000298656">
    <property type="component" value="Chromosome 1"/>
</dbReference>
<dbReference type="InterPro" id="IPR037873">
    <property type="entry name" value="BamE-like"/>
</dbReference>
<dbReference type="Pfam" id="PF04355">
    <property type="entry name" value="BamE"/>
    <property type="match status" value="1"/>
</dbReference>
<dbReference type="KEGG" id="tvl:FAZ95_18880"/>
<dbReference type="EMBL" id="CP040077">
    <property type="protein sequence ID" value="QCP51031.1"/>
    <property type="molecule type" value="Genomic_DNA"/>
</dbReference>
<comment type="function">
    <text evidence="4">Part of the outer membrane protein assembly complex, which is involved in assembly and insertion of beta-barrel proteins into the outer membrane.</text>
</comment>
<reference evidence="7 8" key="1">
    <citation type="submission" date="2019-05" db="EMBL/GenBank/DDBJ databases">
        <title>Burkholderia sp. DHOD12, isolated from subtropical forest soil.</title>
        <authorList>
            <person name="Gao Z.-H."/>
            <person name="Qiu L.-H."/>
        </authorList>
    </citation>
    <scope>NUCLEOTIDE SEQUENCE [LARGE SCALE GENOMIC DNA]</scope>
    <source>
        <strain evidence="7 8">DHOD12</strain>
    </source>
</reference>
<dbReference type="InterPro" id="IPR026592">
    <property type="entry name" value="BamE"/>
</dbReference>
<dbReference type="InterPro" id="IPR007450">
    <property type="entry name" value="BamE_dom"/>
</dbReference>
<proteinExistence type="inferred from homology"/>
<evidence type="ECO:0000256" key="2">
    <source>
        <dbReference type="ARBA" id="ARBA00023136"/>
    </source>
</evidence>
<dbReference type="GO" id="GO:0043165">
    <property type="term" value="P:Gram-negative-bacterium-type cell outer membrane assembly"/>
    <property type="evidence" value="ECO:0007669"/>
    <property type="project" value="UniProtKB-UniRule"/>
</dbReference>
<keyword evidence="3 4" id="KW-0998">Cell outer membrane</keyword>
<dbReference type="PANTHER" id="PTHR37482:SF1">
    <property type="entry name" value="OUTER MEMBRANE PROTEIN ASSEMBLY FACTOR BAME"/>
    <property type="match status" value="1"/>
</dbReference>
<evidence type="ECO:0000256" key="3">
    <source>
        <dbReference type="ARBA" id="ARBA00023237"/>
    </source>
</evidence>
<evidence type="ECO:0000313" key="7">
    <source>
        <dbReference type="EMBL" id="QCP51031.1"/>
    </source>
</evidence>
<gene>
    <name evidence="4" type="primary">bamE</name>
    <name evidence="7" type="ORF">FAZ95_18880</name>
</gene>
<sequence length="295" mass="30362">MIPNFLLNRGSRVRGTLIVAAAVAALAGCSTYNSVTQRIAQSITPYRITIVQGNFVSSEMAAKMQVGMSRDQVKALLGTPLLSDMFHADRWDYLFYFKRGSTSIVEQRDFVVNFQNDRVASWSGGDNLPSNLELLADIDGDKLGKKKAAKEKAVEAALEASQAAAASAASAASASASPAPLATVASPTDEAAQAGSLPATAANAQAAQAANRATGQITSTPTNRPSVTVPPSTAGMTPGAAPLQGQPQFQFHRPSPNEPDNSNPVGPTGPQSSDGSSSRSQPVTSSSQGTQGTGG</sequence>
<evidence type="ECO:0000256" key="5">
    <source>
        <dbReference type="SAM" id="MobiDB-lite"/>
    </source>
</evidence>
<feature type="compositionally biased region" description="Polar residues" evidence="5">
    <location>
        <begin position="215"/>
        <end position="235"/>
    </location>
</feature>
<dbReference type="GO" id="GO:1990063">
    <property type="term" value="C:Bam protein complex"/>
    <property type="evidence" value="ECO:0007669"/>
    <property type="project" value="TreeGrafter"/>
</dbReference>
<keyword evidence="8" id="KW-1185">Reference proteome</keyword>